<dbReference type="Proteomes" id="UP001318040">
    <property type="component" value="Chromosome 31"/>
</dbReference>
<keyword evidence="3 7" id="KW-1133">Transmembrane helix</keyword>
<feature type="transmembrane region" description="Helical" evidence="7">
    <location>
        <begin position="238"/>
        <end position="264"/>
    </location>
</feature>
<reference evidence="9" key="1">
    <citation type="submission" date="2025-08" db="UniProtKB">
        <authorList>
            <consortium name="RefSeq"/>
        </authorList>
    </citation>
    <scope>IDENTIFICATION</scope>
    <source>
        <tissue evidence="9">Sperm</tissue>
    </source>
</reference>
<comment type="similarity">
    <text evidence="5">Belongs to the TMEM179 family.</text>
</comment>
<evidence type="ECO:0000313" key="8">
    <source>
        <dbReference type="Proteomes" id="UP001318040"/>
    </source>
</evidence>
<feature type="transmembrane region" description="Helical" evidence="7">
    <location>
        <begin position="176"/>
        <end position="196"/>
    </location>
</feature>
<protein>
    <submittedName>
        <fullName evidence="9">Transmembrane protein 179</fullName>
    </submittedName>
</protein>
<name>A0AAJ7TLX1_PETMA</name>
<keyword evidence="8" id="KW-1185">Reference proteome</keyword>
<dbReference type="InterPro" id="IPR059010">
    <property type="entry name" value="TMEM179-179B"/>
</dbReference>
<gene>
    <name evidence="9" type="primary">TMEM179</name>
</gene>
<keyword evidence="2 7" id="KW-0812">Transmembrane</keyword>
<evidence type="ECO:0000256" key="5">
    <source>
        <dbReference type="ARBA" id="ARBA00093776"/>
    </source>
</evidence>
<comment type="subcellular location">
    <subcellularLocation>
        <location evidence="1">Membrane</location>
        <topology evidence="1">Multi-pass membrane protein</topology>
    </subcellularLocation>
</comment>
<feature type="region of interest" description="Disordered" evidence="6">
    <location>
        <begin position="51"/>
        <end position="88"/>
    </location>
</feature>
<dbReference type="InterPro" id="IPR029673">
    <property type="entry name" value="TMEM179"/>
</dbReference>
<dbReference type="AlphaFoldDB" id="A0AAJ7TLX1"/>
<dbReference type="CTD" id="388021"/>
<dbReference type="Pfam" id="PF26158">
    <property type="entry name" value="Claudin_TMEM179-179B"/>
    <property type="match status" value="2"/>
</dbReference>
<evidence type="ECO:0000256" key="1">
    <source>
        <dbReference type="ARBA" id="ARBA00004141"/>
    </source>
</evidence>
<keyword evidence="4 7" id="KW-0472">Membrane</keyword>
<dbReference type="RefSeq" id="XP_032819809.1">
    <property type="nucleotide sequence ID" value="XM_032963918.1"/>
</dbReference>
<evidence type="ECO:0000256" key="2">
    <source>
        <dbReference type="ARBA" id="ARBA00022692"/>
    </source>
</evidence>
<evidence type="ECO:0000256" key="6">
    <source>
        <dbReference type="SAM" id="MobiDB-lite"/>
    </source>
</evidence>
<evidence type="ECO:0000313" key="9">
    <source>
        <dbReference type="RefSeq" id="XP_032819809.1"/>
    </source>
</evidence>
<evidence type="ECO:0000256" key="3">
    <source>
        <dbReference type="ARBA" id="ARBA00022989"/>
    </source>
</evidence>
<dbReference type="PANTHER" id="PTHR31872:SF6">
    <property type="entry name" value="TRANSMEMBRANE PROTEIN 179"/>
    <property type="match status" value="1"/>
</dbReference>
<feature type="transmembrane region" description="Helical" evidence="7">
    <location>
        <begin position="6"/>
        <end position="27"/>
    </location>
</feature>
<dbReference type="PANTHER" id="PTHR31872">
    <property type="entry name" value="TRANSMEMBRANE PROTEIN 179"/>
    <property type="match status" value="1"/>
</dbReference>
<organism evidence="8 9">
    <name type="scientific">Petromyzon marinus</name>
    <name type="common">Sea lamprey</name>
    <dbReference type="NCBI Taxonomy" id="7757"/>
    <lineage>
        <taxon>Eukaryota</taxon>
        <taxon>Metazoa</taxon>
        <taxon>Chordata</taxon>
        <taxon>Craniata</taxon>
        <taxon>Vertebrata</taxon>
        <taxon>Cyclostomata</taxon>
        <taxon>Hyperoartia</taxon>
        <taxon>Petromyzontiformes</taxon>
        <taxon>Petromyzontidae</taxon>
        <taxon>Petromyzon</taxon>
    </lineage>
</organism>
<accession>A0AAJ7TLX1</accession>
<evidence type="ECO:0000256" key="4">
    <source>
        <dbReference type="ARBA" id="ARBA00023136"/>
    </source>
</evidence>
<proteinExistence type="inferred from homology"/>
<sequence>MANSLLFGQCSAYVLAMFFASFVLVPLAQNGNDFKGRCLLYTRGSWQRPNDTQLARQRLPPPPTAPLIMRKRSEDTEPTEQPEQKQQDRDDYHVDYFIDGVAEAKAGGVRPFARALPPLTSLAEWDTGEASFVVAVWGAPSACQFATFTGIVSLLLAAVQAWRTIFYQCKGHDDTLFAAFINLVGSGLVAMMTFVASTVVSAGFNVWCNSIAIPGGKPDSCEEAQEMNLNMDVITTSFYTHFGVIQFGLWCAWLTWVALAGLAFAKVYRSHRQSDLLHSLVREKELLMSRAVTRGGARPTLPERHLAAQAGDKQPSVFI</sequence>
<evidence type="ECO:0000256" key="7">
    <source>
        <dbReference type="SAM" id="Phobius"/>
    </source>
</evidence>
<dbReference type="KEGG" id="pmrn:116947776"/>